<dbReference type="InterPro" id="IPR027477">
    <property type="entry name" value="Succ_DH/fumarate_Rdtase_cat_sf"/>
</dbReference>
<dbReference type="Gene3D" id="3.50.50.60">
    <property type="entry name" value="FAD/NAD(P)-binding domain"/>
    <property type="match status" value="1"/>
</dbReference>
<evidence type="ECO:0000313" key="1">
    <source>
        <dbReference type="EMBL" id="ORB02692.1"/>
    </source>
</evidence>
<dbReference type="Gene3D" id="3.90.700.10">
    <property type="entry name" value="Succinate dehydrogenase/fumarate reductase flavoprotein, catalytic domain"/>
    <property type="match status" value="1"/>
</dbReference>
<proteinExistence type="predicted"/>
<reference evidence="1 2" key="1">
    <citation type="submission" date="2017-02" db="EMBL/GenBank/DDBJ databases">
        <title>The new phylogeny of genus Mycobacterium.</title>
        <authorList>
            <person name="Tortoli E."/>
            <person name="Trovato A."/>
            <person name="Cirillo D.M."/>
        </authorList>
    </citation>
    <scope>NUCLEOTIDE SEQUENCE [LARGE SCALE GENOMIC DNA]</scope>
    <source>
        <strain evidence="1 2">DSM 45633</strain>
    </source>
</reference>
<sequence>MTTDFTPVAAAEVAGWDYEVDVAIAGFAMAGAAAEVKAARGDPVLHKKAQWLKPVNAPVGAIDLRECTGGFTLGALATTLDAQVLRVSGEPLAGL</sequence>
<keyword evidence="2" id="KW-1185">Reference proteome</keyword>
<dbReference type="Proteomes" id="UP000192320">
    <property type="component" value="Unassembled WGS sequence"/>
</dbReference>
<accession>A0A7I7R3A5</accession>
<evidence type="ECO:0000313" key="2">
    <source>
        <dbReference type="Proteomes" id="UP000192320"/>
    </source>
</evidence>
<name>A0A7I7R3A5_9MYCO</name>
<dbReference type="AlphaFoldDB" id="A0A7I7R3A5"/>
<dbReference type="InterPro" id="IPR036188">
    <property type="entry name" value="FAD/NAD-bd_sf"/>
</dbReference>
<gene>
    <name evidence="1" type="ORF">BST33_06385</name>
</gene>
<protein>
    <submittedName>
        <fullName evidence="1">Uncharacterized protein</fullName>
    </submittedName>
</protein>
<comment type="caution">
    <text evidence="1">The sequence shown here is derived from an EMBL/GenBank/DDBJ whole genome shotgun (WGS) entry which is preliminary data.</text>
</comment>
<organism evidence="1 2">
    <name type="scientific">Mycolicibacter minnesotensis</name>
    <dbReference type="NCBI Taxonomy" id="1118379"/>
    <lineage>
        <taxon>Bacteria</taxon>
        <taxon>Bacillati</taxon>
        <taxon>Actinomycetota</taxon>
        <taxon>Actinomycetes</taxon>
        <taxon>Mycobacteriales</taxon>
        <taxon>Mycobacteriaceae</taxon>
        <taxon>Mycolicibacter</taxon>
    </lineage>
</organism>
<dbReference type="EMBL" id="MVHZ01000004">
    <property type="protein sequence ID" value="ORB02692.1"/>
    <property type="molecule type" value="Genomic_DNA"/>
</dbReference>